<dbReference type="Proteomes" id="UP000683511">
    <property type="component" value="Chromosome"/>
</dbReference>
<proteinExistence type="predicted"/>
<evidence type="ECO:0000313" key="1">
    <source>
        <dbReference type="EMBL" id="QXE22788.1"/>
    </source>
</evidence>
<dbReference type="AlphaFoldDB" id="A0A975T5X3"/>
<keyword evidence="2" id="KW-1185">Reference proteome</keyword>
<sequence length="59" mass="6772">MTKATLILGLTYSEYSRQASGNFGGWEYLILRTFCHIGIIQPCCDDEKKQLFTFGYLQT</sequence>
<dbReference type="EMBL" id="CP021056">
    <property type="protein sequence ID" value="QXE22788.1"/>
    <property type="molecule type" value="Genomic_DNA"/>
</dbReference>
<name>A0A975T5X3_9NOST</name>
<evidence type="ECO:0000313" key="2">
    <source>
        <dbReference type="Proteomes" id="UP000683511"/>
    </source>
</evidence>
<reference evidence="1" key="1">
    <citation type="submission" date="2017-04" db="EMBL/GenBank/DDBJ databases">
        <title>Genome deletions in a multicellular cyanobacterial endosymbiont for morphological adaptation in marine diatoms.</title>
        <authorList>
            <person name="Wang Y."/>
            <person name="Gao H."/>
            <person name="Li R."/>
            <person name="Xu X."/>
        </authorList>
    </citation>
    <scope>NUCLEOTIDE SEQUENCE</scope>
    <source>
        <strain evidence="1">FACHB 800</strain>
    </source>
</reference>
<organism evidence="1 2">
    <name type="scientific">Richelia sinica FACHB-800</name>
    <dbReference type="NCBI Taxonomy" id="1357546"/>
    <lineage>
        <taxon>Bacteria</taxon>
        <taxon>Bacillati</taxon>
        <taxon>Cyanobacteriota</taxon>
        <taxon>Cyanophyceae</taxon>
        <taxon>Nostocales</taxon>
        <taxon>Nostocaceae</taxon>
        <taxon>Richelia</taxon>
    </lineage>
</organism>
<protein>
    <submittedName>
        <fullName evidence="1">Uncharacterized protein</fullName>
    </submittedName>
</protein>
<gene>
    <name evidence="1" type="ORF">B6N60_01474</name>
</gene>
<accession>A0A975T5X3</accession>
<dbReference type="KEGG" id="rsin:B6N60_01474"/>